<dbReference type="EMBL" id="ACLL01000051">
    <property type="protein sequence ID" value="EEW53086.1"/>
    <property type="molecule type" value="Genomic_DNA"/>
</dbReference>
<feature type="transmembrane region" description="Helical" evidence="1">
    <location>
        <begin position="186"/>
        <end position="206"/>
    </location>
</feature>
<dbReference type="STRING" id="525309.HMPREF0494_1809"/>
<organism evidence="2 3">
    <name type="scientific">Limosilactobacillus antri DSM 16041</name>
    <dbReference type="NCBI Taxonomy" id="525309"/>
    <lineage>
        <taxon>Bacteria</taxon>
        <taxon>Bacillati</taxon>
        <taxon>Bacillota</taxon>
        <taxon>Bacilli</taxon>
        <taxon>Lactobacillales</taxon>
        <taxon>Lactobacillaceae</taxon>
        <taxon>Limosilactobacillus</taxon>
    </lineage>
</organism>
<protein>
    <submittedName>
        <fullName evidence="2">Uncharacterized protein</fullName>
    </submittedName>
</protein>
<dbReference type="HOGENOM" id="CLU_1319540_0_0_9"/>
<evidence type="ECO:0000256" key="1">
    <source>
        <dbReference type="SAM" id="Phobius"/>
    </source>
</evidence>
<sequence>MSIKVNSANYQGNVDRLIPYLEGYETFAGMNNSKILNFHFNEKIYQFDTHVLENEFVCTLQYRDDCYQVFLQRIIPGYTITGEHPEQHPTTLSDPILVGVTNSRSNSLIKKYLEENYTCIPLLYGGRYKKVIVGKDGDDHVESFREPFRLALEFKKPRNEPALEPQQQTTPPIQTDKNSTGCMGCLIIVLIAIIAVPLLIFLNMIFNY</sequence>
<dbReference type="RefSeq" id="WP_007123355.1">
    <property type="nucleotide sequence ID" value="NZ_AZDK01000004.1"/>
</dbReference>
<evidence type="ECO:0000313" key="3">
    <source>
        <dbReference type="Proteomes" id="UP000003675"/>
    </source>
</evidence>
<keyword evidence="1" id="KW-0472">Membrane</keyword>
<dbReference type="AlphaFoldDB" id="C8P915"/>
<reference evidence="2 3" key="1">
    <citation type="submission" date="2009-09" db="EMBL/GenBank/DDBJ databases">
        <authorList>
            <person name="Qin X."/>
            <person name="Bachman B."/>
            <person name="Battles P."/>
            <person name="Bell A."/>
            <person name="Bess C."/>
            <person name="Bickham C."/>
            <person name="Chaboub L."/>
            <person name="Chen D."/>
            <person name="Coyle M."/>
            <person name="Deiros D.R."/>
            <person name="Dinh H."/>
            <person name="Forbes L."/>
            <person name="Fowler G."/>
            <person name="Francisco L."/>
            <person name="Fu Q."/>
            <person name="Gubbala S."/>
            <person name="Hale W."/>
            <person name="Han Y."/>
            <person name="Hemphill L."/>
            <person name="Highlander S.K."/>
            <person name="Hirani K."/>
            <person name="Hogues M."/>
            <person name="Jackson L."/>
            <person name="Jakkamsetti A."/>
            <person name="Javaid M."/>
            <person name="Jiang H."/>
            <person name="Korchina V."/>
            <person name="Kovar C."/>
            <person name="Lara F."/>
            <person name="Lee S."/>
            <person name="Mata R."/>
            <person name="Mathew T."/>
            <person name="Moen C."/>
            <person name="Morales K."/>
            <person name="Munidasa M."/>
            <person name="Nazareth L."/>
            <person name="Ngo R."/>
            <person name="Nguyen L."/>
            <person name="Okwuonu G."/>
            <person name="Ongeri F."/>
            <person name="Patil S."/>
            <person name="Petrosino J."/>
            <person name="Pham C."/>
            <person name="Pham P."/>
            <person name="Pu L.-L."/>
            <person name="Puazo M."/>
            <person name="Raj R."/>
            <person name="Reid J."/>
            <person name="Rouhana J."/>
            <person name="Saada N."/>
            <person name="Shang Y."/>
            <person name="Simmons D."/>
            <person name="Thornton R."/>
            <person name="Warren J."/>
            <person name="Weissenberger G."/>
            <person name="Zhang J."/>
            <person name="Zhang L."/>
            <person name="Zhou C."/>
            <person name="Zhu D."/>
            <person name="Muzny D."/>
            <person name="Worley K."/>
            <person name="Gibbs R."/>
        </authorList>
    </citation>
    <scope>NUCLEOTIDE SEQUENCE [LARGE SCALE GENOMIC DNA]</scope>
    <source>
        <strain evidence="2 3">DSM 16041</strain>
    </source>
</reference>
<name>C8P915_9LACO</name>
<dbReference type="OrthoDB" id="2330103at2"/>
<proteinExistence type="predicted"/>
<evidence type="ECO:0000313" key="2">
    <source>
        <dbReference type="EMBL" id="EEW53086.1"/>
    </source>
</evidence>
<gene>
    <name evidence="2" type="ORF">HMPREF0494_1809</name>
</gene>
<accession>C8P915</accession>
<comment type="caution">
    <text evidence="2">The sequence shown here is derived from an EMBL/GenBank/DDBJ whole genome shotgun (WGS) entry which is preliminary data.</text>
</comment>
<keyword evidence="1" id="KW-0812">Transmembrane</keyword>
<dbReference type="Proteomes" id="UP000003675">
    <property type="component" value="Unassembled WGS sequence"/>
</dbReference>
<keyword evidence="1" id="KW-1133">Transmembrane helix</keyword>